<reference evidence="2 3" key="1">
    <citation type="submission" date="2017-05" db="EMBL/GenBank/DDBJ databases">
        <title>Biotechnological potential of actinobacteria isolated from South African environments.</title>
        <authorList>
            <person name="Le Roes-Hill M."/>
            <person name="Prins A."/>
            <person name="Durrell K.A."/>
        </authorList>
    </citation>
    <scope>NUCLEOTIDE SEQUENCE [LARGE SCALE GENOMIC DNA]</scope>
    <source>
        <strain evidence="2">M26</strain>
    </source>
</reference>
<dbReference type="Proteomes" id="UP000194761">
    <property type="component" value="Unassembled WGS sequence"/>
</dbReference>
<feature type="transmembrane region" description="Helical" evidence="1">
    <location>
        <begin position="258"/>
        <end position="276"/>
    </location>
</feature>
<keyword evidence="3" id="KW-1185">Reference proteome</keyword>
<proteinExistence type="predicted"/>
<accession>A0A243RFG6</accession>
<keyword evidence="1" id="KW-1133">Transmembrane helix</keyword>
<feature type="transmembrane region" description="Helical" evidence="1">
    <location>
        <begin position="76"/>
        <end position="97"/>
    </location>
</feature>
<dbReference type="EMBL" id="NGFP01000160">
    <property type="protein sequence ID" value="OUC92818.1"/>
    <property type="molecule type" value="Genomic_DNA"/>
</dbReference>
<protein>
    <submittedName>
        <fullName evidence="2">Uncharacterized protein</fullName>
    </submittedName>
</protein>
<comment type="caution">
    <text evidence="2">The sequence shown here is derived from an EMBL/GenBank/DDBJ whole genome shotgun (WGS) entry which is preliminary data.</text>
</comment>
<evidence type="ECO:0000313" key="3">
    <source>
        <dbReference type="Proteomes" id="UP000194761"/>
    </source>
</evidence>
<feature type="transmembrane region" description="Helical" evidence="1">
    <location>
        <begin position="192"/>
        <end position="212"/>
    </location>
</feature>
<keyword evidence="1" id="KW-0812">Transmembrane</keyword>
<keyword evidence="1" id="KW-0472">Membrane</keyword>
<sequence length="299" mass="30847">MRSGWVETAERSAPALLGLLLALLALGPALGPGFVLRYDMVFVPDPPLTLLGEGFPRAVPSDLVVALLSRIAPDQMVQKAVLIGIFVLAASGAAALVPSRRLGPRLAAAAFYAWNAYLAQRLLLGQWALLLGVAGLPWAVRAVLLGGRLRLAVALLPAAVGGFQAMLVSALAVLATAATAPVPDWTVRARRVVEAALVLGVLSLPWLVPALLSRAVTDPAGVEAFAARADGPLGTVGSLLSLGGIWNANAVVPGQESWWSAIVRLALAAVAVWGFARLRAPRSVPYRAGPGEAPSRGAG</sequence>
<organism evidence="2 3">
    <name type="scientific">Streptosporangium minutum</name>
    <dbReference type="NCBI Taxonomy" id="569862"/>
    <lineage>
        <taxon>Bacteria</taxon>
        <taxon>Bacillati</taxon>
        <taxon>Actinomycetota</taxon>
        <taxon>Actinomycetes</taxon>
        <taxon>Streptosporangiales</taxon>
        <taxon>Streptosporangiaceae</taxon>
        <taxon>Streptosporangium</taxon>
    </lineage>
</organism>
<feature type="transmembrane region" description="Helical" evidence="1">
    <location>
        <begin position="152"/>
        <end position="180"/>
    </location>
</feature>
<dbReference type="AlphaFoldDB" id="A0A243RFG6"/>
<evidence type="ECO:0000313" key="2">
    <source>
        <dbReference type="EMBL" id="OUC92818.1"/>
    </source>
</evidence>
<name>A0A243RFG6_9ACTN</name>
<feature type="non-terminal residue" evidence="2">
    <location>
        <position position="299"/>
    </location>
</feature>
<feature type="transmembrane region" description="Helical" evidence="1">
    <location>
        <begin position="118"/>
        <end position="140"/>
    </location>
</feature>
<evidence type="ECO:0000256" key="1">
    <source>
        <dbReference type="SAM" id="Phobius"/>
    </source>
</evidence>
<gene>
    <name evidence="2" type="ORF">CA984_28720</name>
</gene>